<evidence type="ECO:0000313" key="17">
    <source>
        <dbReference type="EMBL" id="GAO41530.1"/>
    </source>
</evidence>
<dbReference type="InterPro" id="IPR053848">
    <property type="entry name" value="IMS_HHH_1"/>
</dbReference>
<dbReference type="SUPFAM" id="SSF56672">
    <property type="entry name" value="DNA/RNA polymerases"/>
    <property type="match status" value="1"/>
</dbReference>
<dbReference type="GO" id="GO:0006261">
    <property type="term" value="P:DNA-templated DNA replication"/>
    <property type="evidence" value="ECO:0007669"/>
    <property type="project" value="UniProtKB-UniRule"/>
</dbReference>
<feature type="active site" evidence="15">
    <location>
        <position position="105"/>
    </location>
</feature>
<dbReference type="RefSeq" id="WP_245623928.1">
    <property type="nucleotide sequence ID" value="NZ_BBWV01000001.1"/>
</dbReference>
<dbReference type="NCBIfam" id="NF002677">
    <property type="entry name" value="PRK02406.1"/>
    <property type="match status" value="1"/>
</dbReference>
<keyword evidence="3 15" id="KW-0515">Mutator protein</keyword>
<comment type="similarity">
    <text evidence="2 15">Belongs to the DNA polymerase type-Y family.</text>
</comment>
<dbReference type="GO" id="GO:0042276">
    <property type="term" value="P:error-prone translesion synthesis"/>
    <property type="evidence" value="ECO:0007669"/>
    <property type="project" value="TreeGrafter"/>
</dbReference>
<evidence type="ECO:0000256" key="13">
    <source>
        <dbReference type="ARBA" id="ARBA00023204"/>
    </source>
</evidence>
<evidence type="ECO:0000256" key="4">
    <source>
        <dbReference type="ARBA" id="ARBA00022490"/>
    </source>
</evidence>
<feature type="binding site" evidence="15">
    <location>
        <position position="104"/>
    </location>
    <ligand>
        <name>Mg(2+)</name>
        <dbReference type="ChEBI" id="CHEBI:18420"/>
    </ligand>
</feature>
<evidence type="ECO:0000256" key="14">
    <source>
        <dbReference type="ARBA" id="ARBA00049244"/>
    </source>
</evidence>
<evidence type="ECO:0000256" key="5">
    <source>
        <dbReference type="ARBA" id="ARBA00022679"/>
    </source>
</evidence>
<dbReference type="GO" id="GO:0000287">
    <property type="term" value="F:magnesium ion binding"/>
    <property type="evidence" value="ECO:0007669"/>
    <property type="project" value="UniProtKB-UniRule"/>
</dbReference>
<evidence type="ECO:0000313" key="18">
    <source>
        <dbReference type="Proteomes" id="UP000033121"/>
    </source>
</evidence>
<dbReference type="InterPro" id="IPR001126">
    <property type="entry name" value="UmuC"/>
</dbReference>
<evidence type="ECO:0000259" key="16">
    <source>
        <dbReference type="PROSITE" id="PS50173"/>
    </source>
</evidence>
<dbReference type="InterPro" id="IPR050116">
    <property type="entry name" value="DNA_polymerase-Y"/>
</dbReference>
<keyword evidence="10 15" id="KW-0460">Magnesium</keyword>
<comment type="function">
    <text evidence="15">Poorly processive, error-prone DNA polymerase involved in untargeted mutagenesis. Copies undamaged DNA at stalled replication forks, which arise in vivo from mismatched or misaligned primer ends. These misaligned primers can be extended by PolIV. Exhibits no 3'-5' exonuclease (proofreading) activity. May be involved in translesional synthesis, in conjunction with the beta clamp from PolIII.</text>
</comment>
<evidence type="ECO:0000256" key="7">
    <source>
        <dbReference type="ARBA" id="ARBA00022705"/>
    </source>
</evidence>
<keyword evidence="11 15" id="KW-0239">DNA-directed DNA polymerase</keyword>
<dbReference type="GO" id="GO:0003684">
    <property type="term" value="F:damaged DNA binding"/>
    <property type="evidence" value="ECO:0007669"/>
    <property type="project" value="InterPro"/>
</dbReference>
<dbReference type="GO" id="GO:0003887">
    <property type="term" value="F:DNA-directed DNA polymerase activity"/>
    <property type="evidence" value="ECO:0007669"/>
    <property type="project" value="UniProtKB-UniRule"/>
</dbReference>
<dbReference type="PANTHER" id="PTHR11076">
    <property type="entry name" value="DNA REPAIR POLYMERASE UMUC / TRANSFERASE FAMILY MEMBER"/>
    <property type="match status" value="1"/>
</dbReference>
<keyword evidence="9 15" id="KW-0227">DNA damage</keyword>
<dbReference type="PROSITE" id="PS50173">
    <property type="entry name" value="UMUC"/>
    <property type="match status" value="1"/>
</dbReference>
<dbReference type="InterPro" id="IPR043502">
    <property type="entry name" value="DNA/RNA_pol_sf"/>
</dbReference>
<dbReference type="Gene3D" id="3.40.1170.60">
    <property type="match status" value="1"/>
</dbReference>
<accession>A0A0E9MWP4</accession>
<dbReference type="GO" id="GO:0005829">
    <property type="term" value="C:cytosol"/>
    <property type="evidence" value="ECO:0007669"/>
    <property type="project" value="TreeGrafter"/>
</dbReference>
<keyword evidence="6 15" id="KW-0548">Nucleotidyltransferase</keyword>
<evidence type="ECO:0000256" key="15">
    <source>
        <dbReference type="HAMAP-Rule" id="MF_01113"/>
    </source>
</evidence>
<dbReference type="Proteomes" id="UP000033121">
    <property type="component" value="Unassembled WGS sequence"/>
</dbReference>
<dbReference type="Pfam" id="PF21999">
    <property type="entry name" value="IMS_HHH_1"/>
    <property type="match status" value="1"/>
</dbReference>
<proteinExistence type="inferred from homology"/>
<sequence>MARRLIAHFDLDAFFVSVECLLQPALQGIPLVVGGDSDRSVVAACSYEARKFGIHSAMPMKKAKSLCPGLTIIPGTRNAYSHYSRLVTEIIAADAPVFEKASIDEFYIDLTGMDRFFQPFEWTIALRQKIINKTGLPISFGMGTNKMIAKIATDAVKPNGYLFVQPGEENQFLDPMQASKIPGVGEQTFRQLLQLGIETIYELRTANPELLRKYLGKWGTELWQKANGIHNGVVAPYQEAKSVSTENTFEQDQRDLEFLMAELTRMTERIGYELRQDNQMAGCVTVKIRYPDFETTSRQASIPYTFYDDELLTQARLLFGQLYRKGEPVRLLGVRASELTGDALQTHLFEDRNRKSDLYRAIDDVKNKFGKSAIQKAGGRKS</sequence>
<dbReference type="GO" id="GO:0009432">
    <property type="term" value="P:SOS response"/>
    <property type="evidence" value="ECO:0007669"/>
    <property type="project" value="TreeGrafter"/>
</dbReference>
<evidence type="ECO:0000256" key="2">
    <source>
        <dbReference type="ARBA" id="ARBA00010945"/>
    </source>
</evidence>
<evidence type="ECO:0000256" key="3">
    <source>
        <dbReference type="ARBA" id="ARBA00022457"/>
    </source>
</evidence>
<organism evidence="17 18">
    <name type="scientific">Flavihumibacter petaseus NBRC 106054</name>
    <dbReference type="NCBI Taxonomy" id="1220578"/>
    <lineage>
        <taxon>Bacteria</taxon>
        <taxon>Pseudomonadati</taxon>
        <taxon>Bacteroidota</taxon>
        <taxon>Chitinophagia</taxon>
        <taxon>Chitinophagales</taxon>
        <taxon>Chitinophagaceae</taxon>
        <taxon>Flavihumibacter</taxon>
    </lineage>
</organism>
<comment type="catalytic activity">
    <reaction evidence="14 15">
        <text>DNA(n) + a 2'-deoxyribonucleoside 5'-triphosphate = DNA(n+1) + diphosphate</text>
        <dbReference type="Rhea" id="RHEA:22508"/>
        <dbReference type="Rhea" id="RHEA-COMP:17339"/>
        <dbReference type="Rhea" id="RHEA-COMP:17340"/>
        <dbReference type="ChEBI" id="CHEBI:33019"/>
        <dbReference type="ChEBI" id="CHEBI:61560"/>
        <dbReference type="ChEBI" id="CHEBI:173112"/>
        <dbReference type="EC" id="2.7.7.7"/>
    </reaction>
</comment>
<dbReference type="FunFam" id="3.40.1170.60:FF:000001">
    <property type="entry name" value="DNA polymerase IV"/>
    <property type="match status" value="1"/>
</dbReference>
<keyword evidence="13 15" id="KW-0234">DNA repair</keyword>
<name>A0A0E9MWP4_9BACT</name>
<evidence type="ECO:0000256" key="11">
    <source>
        <dbReference type="ARBA" id="ARBA00022932"/>
    </source>
</evidence>
<feature type="binding site" evidence="15">
    <location>
        <position position="10"/>
    </location>
    <ligand>
        <name>Mg(2+)</name>
        <dbReference type="ChEBI" id="CHEBI:18420"/>
    </ligand>
</feature>
<evidence type="ECO:0000256" key="1">
    <source>
        <dbReference type="ARBA" id="ARBA00004496"/>
    </source>
</evidence>
<evidence type="ECO:0000256" key="6">
    <source>
        <dbReference type="ARBA" id="ARBA00022695"/>
    </source>
</evidence>
<feature type="domain" description="UmuC" evidence="16">
    <location>
        <begin position="6"/>
        <end position="185"/>
    </location>
</feature>
<dbReference type="Gene3D" id="3.30.1490.100">
    <property type="entry name" value="DNA polymerase, Y-family, little finger domain"/>
    <property type="match status" value="1"/>
</dbReference>
<evidence type="ECO:0000256" key="12">
    <source>
        <dbReference type="ARBA" id="ARBA00023125"/>
    </source>
</evidence>
<dbReference type="InterPro" id="IPR022880">
    <property type="entry name" value="DNApol_IV"/>
</dbReference>
<comment type="cofactor">
    <cofactor evidence="15">
        <name>Mg(2+)</name>
        <dbReference type="ChEBI" id="CHEBI:18420"/>
    </cofactor>
    <text evidence="15">Binds 2 magnesium ions per subunit.</text>
</comment>
<keyword evidence="5 15" id="KW-0808">Transferase</keyword>
<dbReference type="SUPFAM" id="SSF100879">
    <property type="entry name" value="Lesion bypass DNA polymerase (Y-family), little finger domain"/>
    <property type="match status" value="1"/>
</dbReference>
<keyword evidence="12 15" id="KW-0238">DNA-binding</keyword>
<dbReference type="EC" id="2.7.7.7" evidence="15"/>
<comment type="caution">
    <text evidence="17">The sequence shown here is derived from an EMBL/GenBank/DDBJ whole genome shotgun (WGS) entry which is preliminary data.</text>
</comment>
<dbReference type="PANTHER" id="PTHR11076:SF33">
    <property type="entry name" value="DNA POLYMERASE KAPPA"/>
    <property type="match status" value="1"/>
</dbReference>
<reference evidence="17 18" key="1">
    <citation type="submission" date="2015-04" db="EMBL/GenBank/DDBJ databases">
        <title>Whole genome shotgun sequence of Flavihumibacter petaseus NBRC 106054.</title>
        <authorList>
            <person name="Miyazawa S."/>
            <person name="Hosoyama A."/>
            <person name="Hashimoto M."/>
            <person name="Noguchi M."/>
            <person name="Tsuchikane K."/>
            <person name="Ohji S."/>
            <person name="Yamazoe A."/>
            <person name="Ichikawa N."/>
            <person name="Kimura A."/>
            <person name="Fujita N."/>
        </authorList>
    </citation>
    <scope>NUCLEOTIDE SEQUENCE [LARGE SCALE GENOMIC DNA]</scope>
    <source>
        <strain evidence="17 18">NBRC 106054</strain>
    </source>
</reference>
<protein>
    <recommendedName>
        <fullName evidence="15">DNA polymerase IV</fullName>
        <shortName evidence="15">Pol IV</shortName>
        <ecNumber evidence="15">2.7.7.7</ecNumber>
    </recommendedName>
</protein>
<dbReference type="HAMAP" id="MF_01113">
    <property type="entry name" value="DNApol_IV"/>
    <property type="match status" value="1"/>
</dbReference>
<dbReference type="Pfam" id="PF00817">
    <property type="entry name" value="IMS"/>
    <property type="match status" value="1"/>
</dbReference>
<dbReference type="InterPro" id="IPR017961">
    <property type="entry name" value="DNA_pol_Y-fam_little_finger"/>
</dbReference>
<keyword evidence="7 15" id="KW-0235">DNA replication</keyword>
<dbReference type="GO" id="GO:0006281">
    <property type="term" value="P:DNA repair"/>
    <property type="evidence" value="ECO:0007669"/>
    <property type="project" value="UniProtKB-UniRule"/>
</dbReference>
<gene>
    <name evidence="15 17" type="primary">dinB</name>
    <name evidence="17" type="ORF">FPE01S_01_05440</name>
</gene>
<dbReference type="AlphaFoldDB" id="A0A0E9MWP4"/>
<feature type="site" description="Substrate discrimination" evidence="15">
    <location>
        <position position="15"/>
    </location>
</feature>
<dbReference type="CDD" id="cd03586">
    <property type="entry name" value="PolY_Pol_IV_kappa"/>
    <property type="match status" value="1"/>
</dbReference>
<dbReference type="Pfam" id="PF11799">
    <property type="entry name" value="IMS_C"/>
    <property type="match status" value="1"/>
</dbReference>
<dbReference type="InterPro" id="IPR036775">
    <property type="entry name" value="DNA_pol_Y-fam_lit_finger_sf"/>
</dbReference>
<evidence type="ECO:0000256" key="9">
    <source>
        <dbReference type="ARBA" id="ARBA00022763"/>
    </source>
</evidence>
<dbReference type="Gene3D" id="1.10.150.20">
    <property type="entry name" value="5' to 3' exonuclease, C-terminal subdomain"/>
    <property type="match status" value="1"/>
</dbReference>
<dbReference type="STRING" id="1220578.FPE01S_01_05440"/>
<evidence type="ECO:0000256" key="8">
    <source>
        <dbReference type="ARBA" id="ARBA00022723"/>
    </source>
</evidence>
<comment type="subcellular location">
    <subcellularLocation>
        <location evidence="1 15">Cytoplasm</location>
    </subcellularLocation>
</comment>
<dbReference type="EMBL" id="BBWV01000001">
    <property type="protein sequence ID" value="GAO41530.1"/>
    <property type="molecule type" value="Genomic_DNA"/>
</dbReference>
<dbReference type="InterPro" id="IPR043128">
    <property type="entry name" value="Rev_trsase/Diguanyl_cyclase"/>
</dbReference>
<dbReference type="Gene3D" id="3.30.70.270">
    <property type="match status" value="1"/>
</dbReference>
<keyword evidence="18" id="KW-1185">Reference proteome</keyword>
<keyword evidence="4 15" id="KW-0963">Cytoplasm</keyword>
<comment type="subunit">
    <text evidence="15">Monomer.</text>
</comment>
<evidence type="ECO:0000256" key="10">
    <source>
        <dbReference type="ARBA" id="ARBA00022842"/>
    </source>
</evidence>
<keyword evidence="8 15" id="KW-0479">Metal-binding</keyword>